<dbReference type="EMBL" id="BMAV01020017">
    <property type="protein sequence ID" value="GFY73371.1"/>
    <property type="molecule type" value="Genomic_DNA"/>
</dbReference>
<reference evidence="3" key="1">
    <citation type="submission" date="2020-08" db="EMBL/GenBank/DDBJ databases">
        <title>Multicomponent nature underlies the extraordinary mechanical properties of spider dragline silk.</title>
        <authorList>
            <person name="Kono N."/>
            <person name="Nakamura H."/>
            <person name="Mori M."/>
            <person name="Yoshida Y."/>
            <person name="Ohtoshi R."/>
            <person name="Malay A.D."/>
            <person name="Moran D.A.P."/>
            <person name="Tomita M."/>
            <person name="Numata K."/>
            <person name="Arakawa K."/>
        </authorList>
    </citation>
    <scope>NUCLEOTIDE SEQUENCE</scope>
</reference>
<comment type="caution">
    <text evidence="3">The sequence shown here is derived from an EMBL/GenBank/DDBJ whole genome shotgun (WGS) entry which is preliminary data.</text>
</comment>
<dbReference type="Proteomes" id="UP000886998">
    <property type="component" value="Unassembled WGS sequence"/>
</dbReference>
<evidence type="ECO:0000313" key="4">
    <source>
        <dbReference type="Proteomes" id="UP000886998"/>
    </source>
</evidence>
<evidence type="ECO:0008006" key="5">
    <source>
        <dbReference type="Google" id="ProtNLM"/>
    </source>
</evidence>
<accession>A0A8X7CMK5</accession>
<proteinExistence type="predicted"/>
<feature type="signal peptide" evidence="2">
    <location>
        <begin position="1"/>
        <end position="22"/>
    </location>
</feature>
<feature type="chain" id="PRO_5036453002" description="Secreted protein" evidence="2">
    <location>
        <begin position="23"/>
        <end position="110"/>
    </location>
</feature>
<feature type="non-terminal residue" evidence="3">
    <location>
        <position position="110"/>
    </location>
</feature>
<name>A0A8X7CMK5_9ARAC</name>
<evidence type="ECO:0000313" key="3">
    <source>
        <dbReference type="EMBL" id="GFY73371.1"/>
    </source>
</evidence>
<evidence type="ECO:0000256" key="1">
    <source>
        <dbReference type="SAM" id="MobiDB-lite"/>
    </source>
</evidence>
<sequence length="110" mass="11986">MVLARYLFASLVLCVAFNLAATGESEEAKDPKSSTTDGESTTEVTDVAVGGREELINFIQSQVNAMYPNGSKVVQFSLKDKIHAFFKTVAKVVKTVWEAVVNTHNEIMTA</sequence>
<keyword evidence="4" id="KW-1185">Reference proteome</keyword>
<gene>
    <name evidence="3" type="ORF">TNIN_447541</name>
</gene>
<protein>
    <recommendedName>
        <fullName evidence="5">Secreted protein</fullName>
    </recommendedName>
</protein>
<organism evidence="3 4">
    <name type="scientific">Trichonephila inaurata madagascariensis</name>
    <dbReference type="NCBI Taxonomy" id="2747483"/>
    <lineage>
        <taxon>Eukaryota</taxon>
        <taxon>Metazoa</taxon>
        <taxon>Ecdysozoa</taxon>
        <taxon>Arthropoda</taxon>
        <taxon>Chelicerata</taxon>
        <taxon>Arachnida</taxon>
        <taxon>Araneae</taxon>
        <taxon>Araneomorphae</taxon>
        <taxon>Entelegynae</taxon>
        <taxon>Araneoidea</taxon>
        <taxon>Nephilidae</taxon>
        <taxon>Trichonephila</taxon>
        <taxon>Trichonephila inaurata</taxon>
    </lineage>
</organism>
<evidence type="ECO:0000256" key="2">
    <source>
        <dbReference type="SAM" id="SignalP"/>
    </source>
</evidence>
<keyword evidence="2" id="KW-0732">Signal</keyword>
<dbReference type="OrthoDB" id="6458858at2759"/>
<feature type="region of interest" description="Disordered" evidence="1">
    <location>
        <begin position="23"/>
        <end position="44"/>
    </location>
</feature>
<dbReference type="AlphaFoldDB" id="A0A8X7CMK5"/>
<feature type="compositionally biased region" description="Polar residues" evidence="1">
    <location>
        <begin position="33"/>
        <end position="44"/>
    </location>
</feature>